<feature type="domain" description="Nephrocystin 3-like N-terminal" evidence="4">
    <location>
        <begin position="250"/>
        <end position="317"/>
    </location>
</feature>
<feature type="domain" description="GPI inositol-deacylase winged helix" evidence="3">
    <location>
        <begin position="498"/>
        <end position="573"/>
    </location>
</feature>
<evidence type="ECO:0000259" key="4">
    <source>
        <dbReference type="Pfam" id="PF24883"/>
    </source>
</evidence>
<dbReference type="OrthoDB" id="7464126at2759"/>
<dbReference type="PANTHER" id="PTHR10039:SF10">
    <property type="entry name" value="NACHT DOMAIN-CONTAINING PROTEIN"/>
    <property type="match status" value="1"/>
</dbReference>
<evidence type="ECO:0000259" key="3">
    <source>
        <dbReference type="Pfam" id="PF22939"/>
    </source>
</evidence>
<dbReference type="PANTHER" id="PTHR10039">
    <property type="entry name" value="AMELOGENIN"/>
    <property type="match status" value="1"/>
</dbReference>
<keyword evidence="1" id="KW-0677">Repeat</keyword>
<dbReference type="InterPro" id="IPR054471">
    <property type="entry name" value="GPIID_WHD"/>
</dbReference>
<dbReference type="SMART" id="SM00248">
    <property type="entry name" value="ANK"/>
    <property type="match status" value="10"/>
</dbReference>
<dbReference type="Pfam" id="PF00023">
    <property type="entry name" value="Ank"/>
    <property type="match status" value="1"/>
</dbReference>
<evidence type="ECO:0000313" key="5">
    <source>
        <dbReference type="EMBL" id="USP72976.1"/>
    </source>
</evidence>
<keyword evidence="6" id="KW-1185">Reference proteome</keyword>
<dbReference type="VEuPathDB" id="FungiDB:yc1106_00250"/>
<dbReference type="PROSITE" id="PS50088">
    <property type="entry name" value="ANK_REPEAT"/>
    <property type="match status" value="1"/>
</dbReference>
<proteinExistence type="predicted"/>
<dbReference type="Pfam" id="PF12796">
    <property type="entry name" value="Ank_2"/>
    <property type="match status" value="2"/>
</dbReference>
<evidence type="ECO:0000256" key="2">
    <source>
        <dbReference type="PROSITE-ProRule" id="PRU00023"/>
    </source>
</evidence>
<dbReference type="Gene3D" id="3.40.50.300">
    <property type="entry name" value="P-loop containing nucleotide triphosphate hydrolases"/>
    <property type="match status" value="1"/>
</dbReference>
<dbReference type="EMBL" id="CP089274">
    <property type="protein sequence ID" value="USP72976.1"/>
    <property type="molecule type" value="Genomic_DNA"/>
</dbReference>
<dbReference type="InterPro" id="IPR056884">
    <property type="entry name" value="NPHP3-like_N"/>
</dbReference>
<name>A0A9Q8YZL9_CURCL</name>
<feature type="repeat" description="ANK" evidence="2">
    <location>
        <begin position="992"/>
        <end position="1016"/>
    </location>
</feature>
<reference evidence="5" key="1">
    <citation type="submission" date="2021-12" db="EMBL/GenBank/DDBJ databases">
        <title>Curvularia clavata genome.</title>
        <authorList>
            <person name="Cao Y."/>
        </authorList>
    </citation>
    <scope>NUCLEOTIDE SEQUENCE</scope>
    <source>
        <strain evidence="5">Yc1106</strain>
    </source>
</reference>
<dbReference type="SUPFAM" id="SSF52540">
    <property type="entry name" value="P-loop containing nucleoside triphosphate hydrolases"/>
    <property type="match status" value="1"/>
</dbReference>
<dbReference type="InterPro" id="IPR036770">
    <property type="entry name" value="Ankyrin_rpt-contain_sf"/>
</dbReference>
<dbReference type="AlphaFoldDB" id="A0A9Q8YZL9"/>
<dbReference type="Proteomes" id="UP001056012">
    <property type="component" value="Chromosome 1"/>
</dbReference>
<protein>
    <submittedName>
        <fullName evidence="5">Arp Ankyrin repeat protein</fullName>
    </submittedName>
</protein>
<dbReference type="Pfam" id="PF13637">
    <property type="entry name" value="Ank_4"/>
    <property type="match status" value="1"/>
</dbReference>
<dbReference type="Pfam" id="PF24883">
    <property type="entry name" value="NPHP3_N"/>
    <property type="match status" value="1"/>
</dbReference>
<organism evidence="5 6">
    <name type="scientific">Curvularia clavata</name>
    <dbReference type="NCBI Taxonomy" id="95742"/>
    <lineage>
        <taxon>Eukaryota</taxon>
        <taxon>Fungi</taxon>
        <taxon>Dikarya</taxon>
        <taxon>Ascomycota</taxon>
        <taxon>Pezizomycotina</taxon>
        <taxon>Dothideomycetes</taxon>
        <taxon>Pleosporomycetidae</taxon>
        <taxon>Pleosporales</taxon>
        <taxon>Pleosporineae</taxon>
        <taxon>Pleosporaceae</taxon>
        <taxon>Curvularia</taxon>
    </lineage>
</organism>
<evidence type="ECO:0000256" key="1">
    <source>
        <dbReference type="ARBA" id="ARBA00022737"/>
    </source>
</evidence>
<dbReference type="SUPFAM" id="SSF48403">
    <property type="entry name" value="Ankyrin repeat"/>
    <property type="match status" value="2"/>
</dbReference>
<accession>A0A9Q8YZL9</accession>
<dbReference type="Gene3D" id="1.25.40.20">
    <property type="entry name" value="Ankyrin repeat-containing domain"/>
    <property type="match status" value="3"/>
</dbReference>
<dbReference type="InterPro" id="IPR027417">
    <property type="entry name" value="P-loop_NTPase"/>
</dbReference>
<evidence type="ECO:0000313" key="6">
    <source>
        <dbReference type="Proteomes" id="UP001056012"/>
    </source>
</evidence>
<sequence>MSTALAKVAPLKPEIRLGQVVSEFEADLSTEQKVEFQALRLQSSKAAPDQNDVMRLTAEMDKRISSKFGGQCFGPRFTNFVQGVQRFAALGDILVGGSQNLVACAVWSVVRMSLLSFGMALLYPHSKPLQSSFAEYFIIVVKLCHYIFKFGQKSSVRQFTSSLSDAQLKTFQTDLDIWANSIKEEMLLAEAQENSKFRTLTRGAFTTGFYQQGYASKIRVLGLCSEYDYETAWKQTRKIGNSSFYKQLVEYQEWKGSSNSCTLVYTGKLGSGKSVLMANIVDDLNLSIEADQSLVAYFFCKHDIQESLEARTILGSLNTPFKDDIEGLISLLMEAFPKDRKIYIVLDGVDECGFEQKETLAKALREIQEKLQVLVCVSFREKPDNSIQSVTEQFLATRIVSLPENNPDIEDFIETELERCLQRGLLTIGDPTLILEIQDTLLKGSQGMFLWVALQIKTLCSKKTDHAIREALADLPKDLSGTFERILQKSGTDLSLQTKTLQLVLVASRPLTTDELREALSVVPGDTTWDPSKLLHNVYSALACCGCLLTVDEEEFTIRVVHHSVKQYLCTGHGTTEHAKFSLKDARRKMADIVVTYLCYGVFGTELSRVNARPFMAQPLLSKIVQSTTGSFSTSSSFAIKLLKLRKQSDFDLTKAITQMKGSSPHEKETSFSFYQYANTHWYEHIVCVSGHNATIFRLASRLINVRASTFNFEHKDLWPVCERAVEGKNEKILGLLLAAGNVDIKPKEERPNTTLLIHAASKGYKDLVETLLSHDKTIAYAMRYSGRSALMYAVTAGHHDVVEVITKMKEPDVMAHIHEFMLEEALIVAAYLGNASAFEMILKTGKADINARTNGPYTALMCAAEGGHKDVVEMILKTEKPETSAKLDSNYTALIYAAAKGHKDMVEMILKTGKADINATNDTGDTALICAAEGGYKDVVEMILKTGKADINATTNGWHTALIRAAERGHKDVIEVLLKDEEIDITAADRLGRSALMAAVHQGHKDVVEMLLLTGKSGIERSAESRNDAMTAALMGGDRDIIKLLTSYGASAY</sequence>
<keyword evidence="2" id="KW-0040">ANK repeat</keyword>
<dbReference type="Pfam" id="PF22939">
    <property type="entry name" value="WHD_GPIID"/>
    <property type="match status" value="1"/>
</dbReference>
<dbReference type="PROSITE" id="PS50297">
    <property type="entry name" value="ANK_REP_REGION"/>
    <property type="match status" value="1"/>
</dbReference>
<dbReference type="InterPro" id="IPR002110">
    <property type="entry name" value="Ankyrin_rpt"/>
</dbReference>
<gene>
    <name evidence="5" type="ORF">yc1106_00250</name>
</gene>